<keyword evidence="2" id="KW-0472">Membrane</keyword>
<feature type="region of interest" description="Disordered" evidence="1">
    <location>
        <begin position="1"/>
        <end position="30"/>
    </location>
</feature>
<name>A0ABN1R2A5_9ACTN</name>
<reference evidence="3 4" key="1">
    <citation type="journal article" date="2019" name="Int. J. Syst. Evol. Microbiol.">
        <title>The Global Catalogue of Microorganisms (GCM) 10K type strain sequencing project: providing services to taxonomists for standard genome sequencing and annotation.</title>
        <authorList>
            <consortium name="The Broad Institute Genomics Platform"/>
            <consortium name="The Broad Institute Genome Sequencing Center for Infectious Disease"/>
            <person name="Wu L."/>
            <person name="Ma J."/>
        </authorList>
    </citation>
    <scope>NUCLEOTIDE SEQUENCE [LARGE SCALE GENOMIC DNA]</scope>
    <source>
        <strain evidence="3 4">JCM 10977</strain>
    </source>
</reference>
<dbReference type="EMBL" id="BAAAHK010000013">
    <property type="protein sequence ID" value="GAA0950889.1"/>
    <property type="molecule type" value="Genomic_DNA"/>
</dbReference>
<sequence>MTAQHQNPNHENPIPTDAEHTDPLGPINLPKQGKVGARALALIGTASIATLAVYGAVDTCGTFTTIQG</sequence>
<keyword evidence="2" id="KW-0812">Transmembrane</keyword>
<accession>A0ABN1R2A5</accession>
<evidence type="ECO:0000313" key="4">
    <source>
        <dbReference type="Proteomes" id="UP001500542"/>
    </source>
</evidence>
<proteinExistence type="predicted"/>
<evidence type="ECO:0000313" key="3">
    <source>
        <dbReference type="EMBL" id="GAA0950889.1"/>
    </source>
</evidence>
<protein>
    <submittedName>
        <fullName evidence="3">Uncharacterized protein</fullName>
    </submittedName>
</protein>
<dbReference type="Proteomes" id="UP001500542">
    <property type="component" value="Unassembled WGS sequence"/>
</dbReference>
<dbReference type="RefSeq" id="WP_343975191.1">
    <property type="nucleotide sequence ID" value="NZ_BAAAHK010000013.1"/>
</dbReference>
<gene>
    <name evidence="3" type="ORF">GCM10009554_51520</name>
</gene>
<organism evidence="3 4">
    <name type="scientific">Kribbella koreensis</name>
    <dbReference type="NCBI Taxonomy" id="57909"/>
    <lineage>
        <taxon>Bacteria</taxon>
        <taxon>Bacillati</taxon>
        <taxon>Actinomycetota</taxon>
        <taxon>Actinomycetes</taxon>
        <taxon>Propionibacteriales</taxon>
        <taxon>Kribbellaceae</taxon>
        <taxon>Kribbella</taxon>
    </lineage>
</organism>
<comment type="caution">
    <text evidence="3">The sequence shown here is derived from an EMBL/GenBank/DDBJ whole genome shotgun (WGS) entry which is preliminary data.</text>
</comment>
<evidence type="ECO:0000256" key="2">
    <source>
        <dbReference type="SAM" id="Phobius"/>
    </source>
</evidence>
<keyword evidence="2" id="KW-1133">Transmembrane helix</keyword>
<keyword evidence="4" id="KW-1185">Reference proteome</keyword>
<feature type="compositionally biased region" description="Polar residues" evidence="1">
    <location>
        <begin position="1"/>
        <end position="10"/>
    </location>
</feature>
<evidence type="ECO:0000256" key="1">
    <source>
        <dbReference type="SAM" id="MobiDB-lite"/>
    </source>
</evidence>
<feature type="transmembrane region" description="Helical" evidence="2">
    <location>
        <begin position="39"/>
        <end position="57"/>
    </location>
</feature>